<dbReference type="EMBL" id="CP111024">
    <property type="protein sequence ID" value="WAR22986.1"/>
    <property type="molecule type" value="Genomic_DNA"/>
</dbReference>
<organism evidence="2 3">
    <name type="scientific">Mya arenaria</name>
    <name type="common">Soft-shell clam</name>
    <dbReference type="NCBI Taxonomy" id="6604"/>
    <lineage>
        <taxon>Eukaryota</taxon>
        <taxon>Metazoa</taxon>
        <taxon>Spiralia</taxon>
        <taxon>Lophotrochozoa</taxon>
        <taxon>Mollusca</taxon>
        <taxon>Bivalvia</taxon>
        <taxon>Autobranchia</taxon>
        <taxon>Heteroconchia</taxon>
        <taxon>Euheterodonta</taxon>
        <taxon>Imparidentia</taxon>
        <taxon>Neoheterodontei</taxon>
        <taxon>Myida</taxon>
        <taxon>Myoidea</taxon>
        <taxon>Myidae</taxon>
        <taxon>Mya</taxon>
    </lineage>
</organism>
<keyword evidence="3" id="KW-1185">Reference proteome</keyword>
<reference evidence="2" key="1">
    <citation type="submission" date="2022-11" db="EMBL/GenBank/DDBJ databases">
        <title>Centuries of genome instability and evolution in soft-shell clam transmissible cancer (bioRxiv).</title>
        <authorList>
            <person name="Hart S.F.M."/>
            <person name="Yonemitsu M.A."/>
            <person name="Giersch R.M."/>
            <person name="Beal B.F."/>
            <person name="Arriagada G."/>
            <person name="Davis B.W."/>
            <person name="Ostrander E.A."/>
            <person name="Goff S.P."/>
            <person name="Metzger M.J."/>
        </authorList>
    </citation>
    <scope>NUCLEOTIDE SEQUENCE</scope>
    <source>
        <strain evidence="2">MELC-2E11</strain>
        <tissue evidence="2">Siphon/mantle</tissue>
    </source>
</reference>
<dbReference type="Proteomes" id="UP001164746">
    <property type="component" value="Chromosome 13"/>
</dbReference>
<proteinExistence type="predicted"/>
<gene>
    <name evidence="2" type="ORF">MAR_036655</name>
</gene>
<feature type="region of interest" description="Disordered" evidence="1">
    <location>
        <begin position="63"/>
        <end position="82"/>
    </location>
</feature>
<protein>
    <submittedName>
        <fullName evidence="2">Uncharacterized protein</fullName>
    </submittedName>
</protein>
<name>A0ABY7FQI1_MYAAR</name>
<sequence length="112" mass="12880">MPIKNIPNLTELLQKATHAQRAAQKELDKTDRCKLFVKNFPISYKEPELKALSKDISAVDIHQNRKGNFRESSRNESQSPARQGIRWNQAVCRLLWNKGKEGCQQYKGGKID</sequence>
<evidence type="ECO:0000313" key="2">
    <source>
        <dbReference type="EMBL" id="WAR22986.1"/>
    </source>
</evidence>
<evidence type="ECO:0000256" key="1">
    <source>
        <dbReference type="SAM" id="MobiDB-lite"/>
    </source>
</evidence>
<evidence type="ECO:0000313" key="3">
    <source>
        <dbReference type="Proteomes" id="UP001164746"/>
    </source>
</evidence>
<accession>A0ABY7FQI1</accession>